<sequence>MQSSEADVLSSEVAMKMSVTEAREGCCCLLRHRRPQRGSRGRVSRRSPPNMLVCMLDECTRASKAHTEDEELGGFLFVTQDMSISSLCWPMSALYSYPDMLTRVHMRKSLNGSCSSASLEYIQPDEERDSGRNGVEGWRYCAGEAAARGTVGGCKRRGEERRAGGRRRRGKQRPGRCRSTAFSILLELVISRSCPCHRWQGEQLTAAGELEDEVDRCWPPCPDKREREKRRRRRRRRKGAAILLLVIVRLPAGVMRRVMKRRRKSRGRRRGWWGCRRAAPDESLSGSAKAMIAAASTFDMMDDKVASAAEWGRGETDAAEAASELELEMMRSRFYSSGF</sequence>
<feature type="region of interest" description="Disordered" evidence="1">
    <location>
        <begin position="154"/>
        <end position="175"/>
    </location>
</feature>
<accession>B8BGP1</accession>
<keyword evidence="4" id="KW-1185">Reference proteome</keyword>
<dbReference type="Gramene" id="BGIOSGA032862-TA">
    <property type="protein sequence ID" value="BGIOSGA032862-PA"/>
    <property type="gene ID" value="BGIOSGA032862"/>
</dbReference>
<protein>
    <submittedName>
        <fullName evidence="3">Uncharacterized protein</fullName>
    </submittedName>
</protein>
<evidence type="ECO:0000256" key="1">
    <source>
        <dbReference type="SAM" id="MobiDB-lite"/>
    </source>
</evidence>
<evidence type="ECO:0000256" key="2">
    <source>
        <dbReference type="SAM" id="Phobius"/>
    </source>
</evidence>
<dbReference type="EMBL" id="CM000135">
    <property type="protein sequence ID" value="EEC66893.1"/>
    <property type="molecule type" value="Genomic_DNA"/>
</dbReference>
<dbReference type="AlphaFoldDB" id="B8BGP1"/>
<reference evidence="3 4" key="1">
    <citation type="journal article" date="2005" name="PLoS Biol.">
        <title>The genomes of Oryza sativa: a history of duplications.</title>
        <authorList>
            <person name="Yu J."/>
            <person name="Wang J."/>
            <person name="Lin W."/>
            <person name="Li S."/>
            <person name="Li H."/>
            <person name="Zhou J."/>
            <person name="Ni P."/>
            <person name="Dong W."/>
            <person name="Hu S."/>
            <person name="Zeng C."/>
            <person name="Zhang J."/>
            <person name="Zhang Y."/>
            <person name="Li R."/>
            <person name="Xu Z."/>
            <person name="Li S."/>
            <person name="Li X."/>
            <person name="Zheng H."/>
            <person name="Cong L."/>
            <person name="Lin L."/>
            <person name="Yin J."/>
            <person name="Geng J."/>
            <person name="Li G."/>
            <person name="Shi J."/>
            <person name="Liu J."/>
            <person name="Lv H."/>
            <person name="Li J."/>
            <person name="Wang J."/>
            <person name="Deng Y."/>
            <person name="Ran L."/>
            <person name="Shi X."/>
            <person name="Wang X."/>
            <person name="Wu Q."/>
            <person name="Li C."/>
            <person name="Ren X."/>
            <person name="Wang J."/>
            <person name="Wang X."/>
            <person name="Li D."/>
            <person name="Liu D."/>
            <person name="Zhang X."/>
            <person name="Ji Z."/>
            <person name="Zhao W."/>
            <person name="Sun Y."/>
            <person name="Zhang Z."/>
            <person name="Bao J."/>
            <person name="Han Y."/>
            <person name="Dong L."/>
            <person name="Ji J."/>
            <person name="Chen P."/>
            <person name="Wu S."/>
            <person name="Liu J."/>
            <person name="Xiao Y."/>
            <person name="Bu D."/>
            <person name="Tan J."/>
            <person name="Yang L."/>
            <person name="Ye C."/>
            <person name="Zhang J."/>
            <person name="Xu J."/>
            <person name="Zhou Y."/>
            <person name="Yu Y."/>
            <person name="Zhang B."/>
            <person name="Zhuang S."/>
            <person name="Wei H."/>
            <person name="Liu B."/>
            <person name="Lei M."/>
            <person name="Yu H."/>
            <person name="Li Y."/>
            <person name="Xu H."/>
            <person name="Wei S."/>
            <person name="He X."/>
            <person name="Fang L."/>
            <person name="Zhang Z."/>
            <person name="Zhang Y."/>
            <person name="Huang X."/>
            <person name="Su Z."/>
            <person name="Tong W."/>
            <person name="Li J."/>
            <person name="Tong Z."/>
            <person name="Li S."/>
            <person name="Ye J."/>
            <person name="Wang L."/>
            <person name="Fang L."/>
            <person name="Lei T."/>
            <person name="Chen C."/>
            <person name="Chen H."/>
            <person name="Xu Z."/>
            <person name="Li H."/>
            <person name="Huang H."/>
            <person name="Zhang F."/>
            <person name="Xu H."/>
            <person name="Li N."/>
            <person name="Zhao C."/>
            <person name="Li S."/>
            <person name="Dong L."/>
            <person name="Huang Y."/>
            <person name="Li L."/>
            <person name="Xi Y."/>
            <person name="Qi Q."/>
            <person name="Li W."/>
            <person name="Zhang B."/>
            <person name="Hu W."/>
            <person name="Zhang Y."/>
            <person name="Tian X."/>
            <person name="Jiao Y."/>
            <person name="Liang X."/>
            <person name="Jin J."/>
            <person name="Gao L."/>
            <person name="Zheng W."/>
            <person name="Hao B."/>
            <person name="Liu S."/>
            <person name="Wang W."/>
            <person name="Yuan L."/>
            <person name="Cao M."/>
            <person name="McDermott J."/>
            <person name="Samudrala R."/>
            <person name="Wang J."/>
            <person name="Wong G.K."/>
            <person name="Yang H."/>
        </authorList>
    </citation>
    <scope>NUCLEOTIDE SEQUENCE [LARGE SCALE GENOMIC DNA]</scope>
    <source>
        <strain evidence="4">cv. 93-11</strain>
    </source>
</reference>
<organism evidence="3 4">
    <name type="scientific">Oryza sativa subsp. indica</name>
    <name type="common">Rice</name>
    <dbReference type="NCBI Taxonomy" id="39946"/>
    <lineage>
        <taxon>Eukaryota</taxon>
        <taxon>Viridiplantae</taxon>
        <taxon>Streptophyta</taxon>
        <taxon>Embryophyta</taxon>
        <taxon>Tracheophyta</taxon>
        <taxon>Spermatophyta</taxon>
        <taxon>Magnoliopsida</taxon>
        <taxon>Liliopsida</taxon>
        <taxon>Poales</taxon>
        <taxon>Poaceae</taxon>
        <taxon>BOP clade</taxon>
        <taxon>Oryzoideae</taxon>
        <taxon>Oryzeae</taxon>
        <taxon>Oryzinae</taxon>
        <taxon>Oryza</taxon>
        <taxon>Oryza sativa</taxon>
    </lineage>
</organism>
<feature type="transmembrane region" description="Helical" evidence="2">
    <location>
        <begin position="239"/>
        <end position="259"/>
    </location>
</feature>
<dbReference type="HOGENOM" id="CLU_819864_0_0_1"/>
<dbReference type="Proteomes" id="UP000007015">
    <property type="component" value="Chromosome 10"/>
</dbReference>
<evidence type="ECO:0000313" key="4">
    <source>
        <dbReference type="Proteomes" id="UP000007015"/>
    </source>
</evidence>
<keyword evidence="2" id="KW-0812">Transmembrane</keyword>
<evidence type="ECO:0000313" key="3">
    <source>
        <dbReference type="EMBL" id="EEC66893.1"/>
    </source>
</evidence>
<proteinExistence type="predicted"/>
<keyword evidence="2" id="KW-1133">Transmembrane helix</keyword>
<feature type="compositionally biased region" description="Basic residues" evidence="1">
    <location>
        <begin position="164"/>
        <end position="175"/>
    </location>
</feature>
<gene>
    <name evidence="3" type="ORF">OsI_33461</name>
</gene>
<keyword evidence="2" id="KW-0472">Membrane</keyword>
<name>B8BGP1_ORYSI</name>